<feature type="region of interest" description="Disordered" evidence="1">
    <location>
        <begin position="1"/>
        <end position="49"/>
    </location>
</feature>
<feature type="non-terminal residue" evidence="2">
    <location>
        <position position="85"/>
    </location>
</feature>
<evidence type="ECO:0000256" key="1">
    <source>
        <dbReference type="SAM" id="MobiDB-lite"/>
    </source>
</evidence>
<sequence length="85" mass="9763">LNNHTPEEDQTDQEDGCNEDAGCQENDQTPDLTNYQLARDKERRTRTKPLRLQDESNMAAYAFVATEEEDTHEPLTYQEAVACED</sequence>
<feature type="compositionally biased region" description="Acidic residues" evidence="1">
    <location>
        <begin position="8"/>
        <end position="18"/>
    </location>
</feature>
<protein>
    <submittedName>
        <fullName evidence="2">Uncharacterized protein</fullName>
    </submittedName>
</protein>
<proteinExistence type="predicted"/>
<feature type="non-terminal residue" evidence="2">
    <location>
        <position position="1"/>
    </location>
</feature>
<dbReference type="AlphaFoldDB" id="A0A699XG71"/>
<name>A0A699XG71_TANCI</name>
<gene>
    <name evidence="2" type="ORF">Tci_930616</name>
</gene>
<comment type="caution">
    <text evidence="2">The sequence shown here is derived from an EMBL/GenBank/DDBJ whole genome shotgun (WGS) entry which is preliminary data.</text>
</comment>
<accession>A0A699XG71</accession>
<evidence type="ECO:0000313" key="2">
    <source>
        <dbReference type="EMBL" id="GFD58647.1"/>
    </source>
</evidence>
<dbReference type="EMBL" id="BKCJ011855564">
    <property type="protein sequence ID" value="GFD58647.1"/>
    <property type="molecule type" value="Genomic_DNA"/>
</dbReference>
<feature type="compositionally biased region" description="Polar residues" evidence="1">
    <location>
        <begin position="25"/>
        <end position="36"/>
    </location>
</feature>
<organism evidence="2">
    <name type="scientific">Tanacetum cinerariifolium</name>
    <name type="common">Dalmatian daisy</name>
    <name type="synonym">Chrysanthemum cinerariifolium</name>
    <dbReference type="NCBI Taxonomy" id="118510"/>
    <lineage>
        <taxon>Eukaryota</taxon>
        <taxon>Viridiplantae</taxon>
        <taxon>Streptophyta</taxon>
        <taxon>Embryophyta</taxon>
        <taxon>Tracheophyta</taxon>
        <taxon>Spermatophyta</taxon>
        <taxon>Magnoliopsida</taxon>
        <taxon>eudicotyledons</taxon>
        <taxon>Gunneridae</taxon>
        <taxon>Pentapetalae</taxon>
        <taxon>asterids</taxon>
        <taxon>campanulids</taxon>
        <taxon>Asterales</taxon>
        <taxon>Asteraceae</taxon>
        <taxon>Asteroideae</taxon>
        <taxon>Anthemideae</taxon>
        <taxon>Anthemidinae</taxon>
        <taxon>Tanacetum</taxon>
    </lineage>
</organism>
<reference evidence="2" key="1">
    <citation type="journal article" date="2019" name="Sci. Rep.">
        <title>Draft genome of Tanacetum cinerariifolium, the natural source of mosquito coil.</title>
        <authorList>
            <person name="Yamashiro T."/>
            <person name="Shiraishi A."/>
            <person name="Satake H."/>
            <person name="Nakayama K."/>
        </authorList>
    </citation>
    <scope>NUCLEOTIDE SEQUENCE</scope>
</reference>